<dbReference type="InterPro" id="IPR012677">
    <property type="entry name" value="Nucleotide-bd_a/b_plait_sf"/>
</dbReference>
<dbReference type="SUPFAM" id="SSF54928">
    <property type="entry name" value="RNA-binding domain, RBD"/>
    <property type="match status" value="1"/>
</dbReference>
<accession>A0A4V6I8R6</accession>
<sequence length="306" mass="34938">MFYVRRTFYERTMGRTRSRSCCAIDTQEFSASHYAIATTIIIVFTAVTFYACIMYIPTLLGLLFTFGVRLHNTSFESKCISLIISIFAFALSKKLVNSVQKASSQPTSHMIAMNVIDTVCRHRMTGISENLAFDAVMRCTMREATEEQKAKWKAALAMLRECEPRVAFDDNSICGLQTLYLTWQQVNTNGWEGSVASKSKRVIGPPLSRCLKLRGFYCSSSIDAKAVEKAFLDRVYPLFPLHFLPMSSTRDGVAYVMMNSLDEAKTVMELVHNQWFNGRVVSAKYLTEENYIQRFPDTRIYYEKNS</sequence>
<reference evidence="2 3" key="1">
    <citation type="journal article" date="2015" name="Genome Biol.">
        <title>Comparative genomics of Steinernema reveals deeply conserved gene regulatory networks.</title>
        <authorList>
            <person name="Dillman A.R."/>
            <person name="Macchietto M."/>
            <person name="Porter C.F."/>
            <person name="Rogers A."/>
            <person name="Williams B."/>
            <person name="Antoshechkin I."/>
            <person name="Lee M.M."/>
            <person name="Goodwin Z."/>
            <person name="Lu X."/>
            <person name="Lewis E.E."/>
            <person name="Goodrich-Blair H."/>
            <person name="Stock S.P."/>
            <person name="Adams B.J."/>
            <person name="Sternberg P.W."/>
            <person name="Mortazavi A."/>
        </authorList>
    </citation>
    <scope>NUCLEOTIDE SEQUENCE [LARGE SCALE GENOMIC DNA]</scope>
    <source>
        <strain evidence="2 3">ALL</strain>
    </source>
</reference>
<dbReference type="PANTHER" id="PTHR13428:SF12">
    <property type="entry name" value="INNER NUCLEAR MEMBRANE PROTEIN MAN1"/>
    <property type="match status" value="1"/>
</dbReference>
<dbReference type="AlphaFoldDB" id="A0A4V6I8R6"/>
<reference evidence="2 3" key="2">
    <citation type="journal article" date="2019" name="G3 (Bethesda)">
        <title>Hybrid Assembly of the Genome of the Entomopathogenic Nematode Steinernema carpocapsae Identifies the X-Chromosome.</title>
        <authorList>
            <person name="Serra L."/>
            <person name="Macchietto M."/>
            <person name="Macias-Munoz A."/>
            <person name="McGill C.J."/>
            <person name="Rodriguez I.M."/>
            <person name="Rodriguez B."/>
            <person name="Murad R."/>
            <person name="Mortazavi A."/>
        </authorList>
    </citation>
    <scope>NUCLEOTIDE SEQUENCE [LARGE SCALE GENOMIC DNA]</scope>
    <source>
        <strain evidence="2 3">ALL</strain>
    </source>
</reference>
<dbReference type="EMBL" id="CM016762">
    <property type="protein sequence ID" value="TMS39823.1"/>
    <property type="molecule type" value="Genomic_DNA"/>
</dbReference>
<feature type="transmembrane region" description="Helical" evidence="1">
    <location>
        <begin position="34"/>
        <end position="67"/>
    </location>
</feature>
<dbReference type="InterPro" id="IPR035979">
    <property type="entry name" value="RBD_domain_sf"/>
</dbReference>
<organism evidence="2 3">
    <name type="scientific">Steinernema carpocapsae</name>
    <name type="common">Entomopathogenic nematode</name>
    <dbReference type="NCBI Taxonomy" id="34508"/>
    <lineage>
        <taxon>Eukaryota</taxon>
        <taxon>Metazoa</taxon>
        <taxon>Ecdysozoa</taxon>
        <taxon>Nematoda</taxon>
        <taxon>Chromadorea</taxon>
        <taxon>Rhabditida</taxon>
        <taxon>Tylenchina</taxon>
        <taxon>Panagrolaimomorpha</taxon>
        <taxon>Strongyloidoidea</taxon>
        <taxon>Steinernematidae</taxon>
        <taxon>Steinernema</taxon>
    </lineage>
</organism>
<dbReference type="OrthoDB" id="118234at2759"/>
<dbReference type="InterPro" id="IPR052277">
    <property type="entry name" value="INM_ESCRT-Associated"/>
</dbReference>
<keyword evidence="3" id="KW-1185">Reference proteome</keyword>
<dbReference type="Gene3D" id="3.30.70.330">
    <property type="match status" value="1"/>
</dbReference>
<protein>
    <recommendedName>
        <fullName evidence="4">RRM domain-containing protein</fullName>
    </recommendedName>
</protein>
<keyword evidence="1" id="KW-0812">Transmembrane</keyword>
<dbReference type="GO" id="GO:0031490">
    <property type="term" value="F:chromatin DNA binding"/>
    <property type="evidence" value="ECO:0007669"/>
    <property type="project" value="TreeGrafter"/>
</dbReference>
<keyword evidence="1" id="KW-0472">Membrane</keyword>
<keyword evidence="1" id="KW-1133">Transmembrane helix</keyword>
<evidence type="ECO:0000313" key="2">
    <source>
        <dbReference type="EMBL" id="TMS39823.1"/>
    </source>
</evidence>
<proteinExistence type="predicted"/>
<name>A0A4V6I8R6_STECR</name>
<dbReference type="GO" id="GO:0006998">
    <property type="term" value="P:nuclear envelope organization"/>
    <property type="evidence" value="ECO:0007669"/>
    <property type="project" value="TreeGrafter"/>
</dbReference>
<evidence type="ECO:0000313" key="3">
    <source>
        <dbReference type="Proteomes" id="UP000298663"/>
    </source>
</evidence>
<dbReference type="STRING" id="34508.A0A4V6I8R6"/>
<dbReference type="Proteomes" id="UP000298663">
    <property type="component" value="Chromosome X"/>
</dbReference>
<dbReference type="GO" id="GO:0030514">
    <property type="term" value="P:negative regulation of BMP signaling pathway"/>
    <property type="evidence" value="ECO:0007669"/>
    <property type="project" value="TreeGrafter"/>
</dbReference>
<gene>
    <name evidence="2" type="ORF">L596_006294</name>
</gene>
<evidence type="ECO:0000256" key="1">
    <source>
        <dbReference type="SAM" id="Phobius"/>
    </source>
</evidence>
<evidence type="ECO:0008006" key="4">
    <source>
        <dbReference type="Google" id="ProtNLM"/>
    </source>
</evidence>
<dbReference type="PANTHER" id="PTHR13428">
    <property type="entry name" value="INNER NUCLEAR MEMBRANE PROTEIN MAN1 LEM DOMAIN CONTAINING PROTEIN"/>
    <property type="match status" value="1"/>
</dbReference>